<dbReference type="EMBL" id="JANQDX010000006">
    <property type="protein sequence ID" value="KAL0922589.1"/>
    <property type="molecule type" value="Genomic_DNA"/>
</dbReference>
<name>A0ABD0VC02_DENTH</name>
<evidence type="ECO:0000313" key="2">
    <source>
        <dbReference type="Proteomes" id="UP001552299"/>
    </source>
</evidence>
<sequence length="190" mass="21413">MESISTVHSNHSKNILDLPLIYRSCHSQKTINRPLISQGGGEETRGGGRRKSSLITKLLGDHQDFSRTTSCRRISARLLTEALKKRRKLRAHMGWWDHMGYELNHDRFNGWLVELVVQTNSQTGKARALGSSSRFHFTTITSTLCLHNQNPALSRSVSVVPFHFTTPSTLHLFRPKSHESTAAIPLFIAS</sequence>
<proteinExistence type="predicted"/>
<reference evidence="1 2" key="1">
    <citation type="journal article" date="2024" name="Plant Biotechnol. J.">
        <title>Dendrobium thyrsiflorum genome and its molecular insights into genes involved in important horticultural traits.</title>
        <authorList>
            <person name="Chen B."/>
            <person name="Wang J.Y."/>
            <person name="Zheng P.J."/>
            <person name="Li K.L."/>
            <person name="Liang Y.M."/>
            <person name="Chen X.F."/>
            <person name="Zhang C."/>
            <person name="Zhao X."/>
            <person name="He X."/>
            <person name="Zhang G.Q."/>
            <person name="Liu Z.J."/>
            <person name="Xu Q."/>
        </authorList>
    </citation>
    <scope>NUCLEOTIDE SEQUENCE [LARGE SCALE GENOMIC DNA]</scope>
    <source>
        <strain evidence="1">GZMU011</strain>
    </source>
</reference>
<accession>A0ABD0VC02</accession>
<dbReference type="Proteomes" id="UP001552299">
    <property type="component" value="Unassembled WGS sequence"/>
</dbReference>
<comment type="caution">
    <text evidence="1">The sequence shown here is derived from an EMBL/GenBank/DDBJ whole genome shotgun (WGS) entry which is preliminary data.</text>
</comment>
<dbReference type="AlphaFoldDB" id="A0ABD0VC02"/>
<evidence type="ECO:0000313" key="1">
    <source>
        <dbReference type="EMBL" id="KAL0922589.1"/>
    </source>
</evidence>
<keyword evidence="2" id="KW-1185">Reference proteome</keyword>
<organism evidence="1 2">
    <name type="scientific">Dendrobium thyrsiflorum</name>
    <name type="common">Pinecone-like raceme dendrobium</name>
    <name type="synonym">Orchid</name>
    <dbReference type="NCBI Taxonomy" id="117978"/>
    <lineage>
        <taxon>Eukaryota</taxon>
        <taxon>Viridiplantae</taxon>
        <taxon>Streptophyta</taxon>
        <taxon>Embryophyta</taxon>
        <taxon>Tracheophyta</taxon>
        <taxon>Spermatophyta</taxon>
        <taxon>Magnoliopsida</taxon>
        <taxon>Liliopsida</taxon>
        <taxon>Asparagales</taxon>
        <taxon>Orchidaceae</taxon>
        <taxon>Epidendroideae</taxon>
        <taxon>Malaxideae</taxon>
        <taxon>Dendrobiinae</taxon>
        <taxon>Dendrobium</taxon>
    </lineage>
</organism>
<gene>
    <name evidence="1" type="ORF">M5K25_006583</name>
</gene>
<protein>
    <submittedName>
        <fullName evidence="1">Uncharacterized protein</fullName>
    </submittedName>
</protein>